<feature type="region of interest" description="Disordered" evidence="1">
    <location>
        <begin position="392"/>
        <end position="422"/>
    </location>
</feature>
<feature type="compositionally biased region" description="Basic and acidic residues" evidence="1">
    <location>
        <begin position="829"/>
        <end position="847"/>
    </location>
</feature>
<dbReference type="PANTHER" id="PTHR38372">
    <property type="entry name" value="DENTIN SIALOPHOSPHOPROTEIN-LIKE PROTEIN"/>
    <property type="match status" value="1"/>
</dbReference>
<evidence type="ECO:0000259" key="2">
    <source>
        <dbReference type="PROSITE" id="PS51980"/>
    </source>
</evidence>
<feature type="compositionally biased region" description="Basic and acidic residues" evidence="1">
    <location>
        <begin position="580"/>
        <end position="590"/>
    </location>
</feature>
<feature type="compositionally biased region" description="Gly residues" evidence="1">
    <location>
        <begin position="34"/>
        <end position="44"/>
    </location>
</feature>
<evidence type="ECO:0000256" key="1">
    <source>
        <dbReference type="SAM" id="MobiDB-lite"/>
    </source>
</evidence>
<feature type="compositionally biased region" description="Basic and acidic residues" evidence="1">
    <location>
        <begin position="886"/>
        <end position="925"/>
    </location>
</feature>
<feature type="compositionally biased region" description="Polar residues" evidence="1">
    <location>
        <begin position="395"/>
        <end position="412"/>
    </location>
</feature>
<dbReference type="PANTHER" id="PTHR38372:SF2">
    <property type="entry name" value="DENTIN SIALOPHOSPHOPROTEIN-LIKE PROTEIN"/>
    <property type="match status" value="1"/>
</dbReference>
<feature type="compositionally biased region" description="Polar residues" evidence="1">
    <location>
        <begin position="849"/>
        <end position="866"/>
    </location>
</feature>
<dbReference type="AlphaFoldDB" id="A0A8X9A152"/>
<feature type="region of interest" description="Disordered" evidence="1">
    <location>
        <begin position="214"/>
        <end position="281"/>
    </location>
</feature>
<accession>A0A8X9A152</accession>
<feature type="compositionally biased region" description="Polar residues" evidence="1">
    <location>
        <begin position="450"/>
        <end position="467"/>
    </location>
</feature>
<feature type="region of interest" description="Disordered" evidence="1">
    <location>
        <begin position="1018"/>
        <end position="1075"/>
    </location>
</feature>
<proteinExistence type="predicted"/>
<organism evidence="3">
    <name type="scientific">Salvia splendens</name>
    <name type="common">Scarlet sage</name>
    <dbReference type="NCBI Taxonomy" id="180675"/>
    <lineage>
        <taxon>Eukaryota</taxon>
        <taxon>Viridiplantae</taxon>
        <taxon>Streptophyta</taxon>
        <taxon>Embryophyta</taxon>
        <taxon>Tracheophyta</taxon>
        <taxon>Spermatophyta</taxon>
        <taxon>Magnoliopsida</taxon>
        <taxon>eudicotyledons</taxon>
        <taxon>Gunneridae</taxon>
        <taxon>Pentapetalae</taxon>
        <taxon>asterids</taxon>
        <taxon>lamiids</taxon>
        <taxon>Lamiales</taxon>
        <taxon>Lamiaceae</taxon>
        <taxon>Nepetoideae</taxon>
        <taxon>Mentheae</taxon>
        <taxon>Salviinae</taxon>
        <taxon>Salvia</taxon>
        <taxon>Salvia subgen. Calosphace</taxon>
        <taxon>core Calosphace</taxon>
    </lineage>
</organism>
<evidence type="ECO:0000313" key="4">
    <source>
        <dbReference type="Proteomes" id="UP000298416"/>
    </source>
</evidence>
<feature type="compositionally biased region" description="Basic and acidic residues" evidence="1">
    <location>
        <begin position="214"/>
        <end position="224"/>
    </location>
</feature>
<feature type="compositionally biased region" description="Low complexity" evidence="1">
    <location>
        <begin position="45"/>
        <end position="55"/>
    </location>
</feature>
<keyword evidence="4" id="KW-1185">Reference proteome</keyword>
<name>A0A8X9A152_SALSN</name>
<dbReference type="EMBL" id="PNBA02000004">
    <property type="protein sequence ID" value="KAG6425867.1"/>
    <property type="molecule type" value="Genomic_DNA"/>
</dbReference>
<feature type="compositionally biased region" description="Polar residues" evidence="1">
    <location>
        <begin position="728"/>
        <end position="743"/>
    </location>
</feature>
<feature type="domain" description="OCEL" evidence="2">
    <location>
        <begin position="1082"/>
        <end position="1190"/>
    </location>
</feature>
<dbReference type="InterPro" id="IPR010844">
    <property type="entry name" value="Occludin_ELL"/>
</dbReference>
<feature type="compositionally biased region" description="Basic residues" evidence="1">
    <location>
        <begin position="8"/>
        <end position="19"/>
    </location>
</feature>
<feature type="compositionally biased region" description="Low complexity" evidence="1">
    <location>
        <begin position="485"/>
        <end position="520"/>
    </location>
</feature>
<feature type="compositionally biased region" description="Basic and acidic residues" evidence="1">
    <location>
        <begin position="663"/>
        <end position="674"/>
    </location>
</feature>
<feature type="region of interest" description="Disordered" evidence="1">
    <location>
        <begin position="1"/>
        <end position="59"/>
    </location>
</feature>
<comment type="caution">
    <text evidence="3">The sequence shown here is derived from an EMBL/GenBank/DDBJ whole genome shotgun (WGS) entry which is preliminary data.</text>
</comment>
<feature type="compositionally biased region" description="Acidic residues" evidence="1">
    <location>
        <begin position="561"/>
        <end position="579"/>
    </location>
</feature>
<reference evidence="3" key="1">
    <citation type="submission" date="2018-01" db="EMBL/GenBank/DDBJ databases">
        <authorList>
            <person name="Mao J.F."/>
        </authorList>
    </citation>
    <scope>NUCLEOTIDE SEQUENCE</scope>
    <source>
        <strain evidence="3">Huo1</strain>
        <tissue evidence="3">Leaf</tissue>
    </source>
</reference>
<feature type="region of interest" description="Disordered" evidence="1">
    <location>
        <begin position="886"/>
        <end position="1000"/>
    </location>
</feature>
<protein>
    <recommendedName>
        <fullName evidence="2">OCEL domain-containing protein</fullName>
    </recommendedName>
</protein>
<feature type="compositionally biased region" description="Basic and acidic residues" evidence="1">
    <location>
        <begin position="955"/>
        <end position="970"/>
    </location>
</feature>
<gene>
    <name evidence="3" type="ORF">SASPL_110073</name>
</gene>
<feature type="compositionally biased region" description="Acidic residues" evidence="1">
    <location>
        <begin position="523"/>
        <end position="534"/>
    </location>
</feature>
<feature type="compositionally biased region" description="Polar residues" evidence="1">
    <location>
        <begin position="260"/>
        <end position="270"/>
    </location>
</feature>
<feature type="region of interest" description="Disordered" evidence="1">
    <location>
        <begin position="450"/>
        <end position="873"/>
    </location>
</feature>
<feature type="compositionally biased region" description="Low complexity" evidence="1">
    <location>
        <begin position="244"/>
        <end position="259"/>
    </location>
</feature>
<dbReference type="Proteomes" id="UP000298416">
    <property type="component" value="Unassembled WGS sequence"/>
</dbReference>
<feature type="compositionally biased region" description="Polar residues" evidence="1">
    <location>
        <begin position="685"/>
        <end position="716"/>
    </location>
</feature>
<dbReference type="OrthoDB" id="4869960at2759"/>
<evidence type="ECO:0000313" key="3">
    <source>
        <dbReference type="EMBL" id="KAG6425867.1"/>
    </source>
</evidence>
<sequence>MYGASGKMGRRGGGGKRNIHAPPTGRPTPSGRLSMGGGLRGRGGPPASSPSTSSLQVEESFSLVREKPLNFGMAIKLTTDLVEEIKRVEAQGGAACIKFGANASGNVIQVGDKTIKFTWSREPGDLCDIYEERQSGDGGNGLLVESGETWRKVNVERELDESTKNHVKRLSEEAERKMKARKAIVLDHQNPAMKNQMKAFAASESTQWKSFKNWKEPPFKKPKCEPTPAVGPPKSVFKPGLPVSNLSKGRLSSSSPLSSQPEQCGPSTSPVGIGDPVKGQTGVSDFAATQNLNKALSSENNIANRRNSTIGDKSKFNWNDEAKPADLRSLITSLLLENQSSGMSLKALERAVENAIPNSAWKIEPILNQIASCQAPGRYFLKAGVEMESFKKLPQSGSSPEINLDQSPTPQKFDQLPGERHMSTDVNNEELGELNLTPAHTEDIVEIIGSQNSPDNLSDKNVSNNSEGVAGCSSDSGSDSDTDSSDSGSDSGKSKSISPVGSRSGSSSDSDTDSSSSSKQASDEDLDIMTCDDEKESKHNMQDPHPAASRGPGQWNNIDNDPVDTGDSDIQDPFGEIEIDIEKDSPEYNHGHKIPPADNLFASKEGEEPGEDLKPSSPDQYEQQERRVSEREGYDESGGMVNDDYKYGEFGAQGRSSKGNSKRRSDDKHLEGRARSKKKSKSKNSIEPVSGTINSLFGESPYNSSPDRPLQGTDTQPVDLKDDRTYRNDTNYADPQTGHNHQAISHRPVSDFQQPAQRSSEARGWTEAPSGGKRPGKHNRLDRGVKYSKRNLQIEEGPQIQKRFNTDAQSEDGLLNGQQHLQFPTGGVGDKHEPNTRKSEMTGKAKETGPTSNSYWGYSPKSNNLGTADRSPMMNGRTAVLRREPSDLELGEFREPFHEETPPSKKQFERKNSFKHSENKQKDAEYWISDFSGGKTSNKIPADLGKMSSPNSDAVPDRRKAQENNVNDRTRPHHRSTQPLDPPHLPRVDLNSQQNTIPEVSGKTRFMEAGMGRAANIEPYGEQQPDPIRRVEPRATKQCKKLKPNRTNVSNDRRTVIGSNDSHQKKLSSSDDTSCSFTKFEKEQPELKGPIRDISQYKEYVKEYQEKYDSYCSLNKILESYRDEFRKLGNDLDAYKGRDMKKYNDILERMRSSFRQCGEKHKRLKNIFVVLYEELKHLKQMIKDYSTSYKKD</sequence>
<feature type="compositionally biased region" description="Basic and acidic residues" evidence="1">
    <location>
        <begin position="623"/>
        <end position="634"/>
    </location>
</feature>
<dbReference type="PROSITE" id="PS51980">
    <property type="entry name" value="OCEL"/>
    <property type="match status" value="1"/>
</dbReference>
<reference evidence="3" key="2">
    <citation type="submission" date="2020-08" db="EMBL/GenBank/DDBJ databases">
        <title>Plant Genome Project.</title>
        <authorList>
            <person name="Zhang R.-G."/>
        </authorList>
    </citation>
    <scope>NUCLEOTIDE SEQUENCE</scope>
    <source>
        <strain evidence="3">Huo1</strain>
        <tissue evidence="3">Leaf</tissue>
    </source>
</reference>
<dbReference type="Pfam" id="PF07303">
    <property type="entry name" value="Occludin_ELL"/>
    <property type="match status" value="1"/>
</dbReference>
<feature type="compositionally biased region" description="Basic and acidic residues" evidence="1">
    <location>
        <begin position="604"/>
        <end position="614"/>
    </location>
</feature>